<dbReference type="AlphaFoldDB" id="A0AAV6YFT5"/>
<sequence length="84" mass="8831">MNIADLPVTPMIAIGKAAGGFKKMAAHGTPSGSGDRRLVVFSLLVRALCGSVVLSFSRSSLFKCPAFCRAGVNVVIVFFLKLLC</sequence>
<dbReference type="EMBL" id="WNYA01054181">
    <property type="protein sequence ID" value="KAG8535906.1"/>
    <property type="molecule type" value="Genomic_DNA"/>
</dbReference>
<comment type="caution">
    <text evidence="1">The sequence shown here is derived from an EMBL/GenBank/DDBJ whole genome shotgun (WGS) entry which is preliminary data.</text>
</comment>
<proteinExistence type="predicted"/>
<reference evidence="1" key="1">
    <citation type="thesis" date="2020" institute="ProQuest LLC" country="789 East Eisenhower Parkway, Ann Arbor, MI, USA">
        <title>Comparative Genomics and Chromosome Evolution.</title>
        <authorList>
            <person name="Mudd A.B."/>
        </authorList>
    </citation>
    <scope>NUCLEOTIDE SEQUENCE</scope>
    <source>
        <strain evidence="1">237g6f4</strain>
        <tissue evidence="1">Blood</tissue>
    </source>
</reference>
<name>A0AAV6YFT5_ENGPU</name>
<dbReference type="Proteomes" id="UP000824782">
    <property type="component" value="Unassembled WGS sequence"/>
</dbReference>
<protein>
    <submittedName>
        <fullName evidence="1">Uncharacterized protein</fullName>
    </submittedName>
</protein>
<keyword evidence="2" id="KW-1185">Reference proteome</keyword>
<organism evidence="1 2">
    <name type="scientific">Engystomops pustulosus</name>
    <name type="common">Tungara frog</name>
    <name type="synonym">Physalaemus pustulosus</name>
    <dbReference type="NCBI Taxonomy" id="76066"/>
    <lineage>
        <taxon>Eukaryota</taxon>
        <taxon>Metazoa</taxon>
        <taxon>Chordata</taxon>
        <taxon>Craniata</taxon>
        <taxon>Vertebrata</taxon>
        <taxon>Euteleostomi</taxon>
        <taxon>Amphibia</taxon>
        <taxon>Batrachia</taxon>
        <taxon>Anura</taxon>
        <taxon>Neobatrachia</taxon>
        <taxon>Hyloidea</taxon>
        <taxon>Leptodactylidae</taxon>
        <taxon>Leiuperinae</taxon>
        <taxon>Engystomops</taxon>
    </lineage>
</organism>
<evidence type="ECO:0000313" key="1">
    <source>
        <dbReference type="EMBL" id="KAG8535906.1"/>
    </source>
</evidence>
<evidence type="ECO:0000313" key="2">
    <source>
        <dbReference type="Proteomes" id="UP000824782"/>
    </source>
</evidence>
<accession>A0AAV6YFT5</accession>
<gene>
    <name evidence="1" type="ORF">GDO81_027485</name>
</gene>